<dbReference type="FunCoup" id="A0A1U7Z0K6">
    <property type="interactions" value="2"/>
</dbReference>
<dbReference type="GO" id="GO:0004869">
    <property type="term" value="F:cysteine-type endopeptidase inhibitor activity"/>
    <property type="evidence" value="ECO:0007669"/>
    <property type="project" value="UniProtKB-KW"/>
</dbReference>
<name>A0A1U7Z0K6_NELNU</name>
<keyword evidence="3" id="KW-1133">Transmembrane helix</keyword>
<sequence>MRLVQPRSISSPLYFSLSLSSTHLSIMALIRSSALFLLALYVFLCCSWRAVHGRRIMVGGWTEVQDVGCNDEVQEVGRFSVDEFNRKQHQEAEARGQGSSSNGGDLVFSEVVMAKQQVITGVKYYLYIEAFRDGFRQRFDAIVAVKPWLQSKELLIFSPSSGYRS</sequence>
<dbReference type="AlphaFoldDB" id="A0A1U7Z0K6"/>
<dbReference type="eggNOG" id="ENOG502S4YZ">
    <property type="taxonomic scope" value="Eukaryota"/>
</dbReference>
<dbReference type="CDD" id="cd00042">
    <property type="entry name" value="CY"/>
    <property type="match status" value="1"/>
</dbReference>
<keyword evidence="1" id="KW-0646">Protease inhibitor</keyword>
<dbReference type="STRING" id="4432.A0A1U7Z0K6"/>
<keyword evidence="5" id="KW-1185">Reference proteome</keyword>
<dbReference type="SUPFAM" id="SSF54403">
    <property type="entry name" value="Cystatin/monellin"/>
    <property type="match status" value="1"/>
</dbReference>
<evidence type="ECO:0000256" key="3">
    <source>
        <dbReference type="SAM" id="Phobius"/>
    </source>
</evidence>
<dbReference type="Pfam" id="PF16845">
    <property type="entry name" value="SQAPI"/>
    <property type="match status" value="1"/>
</dbReference>
<dbReference type="RefSeq" id="XP_010244063.2">
    <property type="nucleotide sequence ID" value="XM_010245761.2"/>
</dbReference>
<evidence type="ECO:0000259" key="4">
    <source>
        <dbReference type="SMART" id="SM00043"/>
    </source>
</evidence>
<organism evidence="5 6">
    <name type="scientific">Nelumbo nucifera</name>
    <name type="common">Sacred lotus</name>
    <dbReference type="NCBI Taxonomy" id="4432"/>
    <lineage>
        <taxon>Eukaryota</taxon>
        <taxon>Viridiplantae</taxon>
        <taxon>Streptophyta</taxon>
        <taxon>Embryophyta</taxon>
        <taxon>Tracheophyta</taxon>
        <taxon>Spermatophyta</taxon>
        <taxon>Magnoliopsida</taxon>
        <taxon>Proteales</taxon>
        <taxon>Nelumbonaceae</taxon>
        <taxon>Nelumbo</taxon>
    </lineage>
</organism>
<protein>
    <submittedName>
        <fullName evidence="6">Cysteine proteinase inhibitor B-like</fullName>
    </submittedName>
</protein>
<dbReference type="InterPro" id="IPR046350">
    <property type="entry name" value="Cystatin_sf"/>
</dbReference>
<evidence type="ECO:0000313" key="6">
    <source>
        <dbReference type="RefSeq" id="XP_010244063.2"/>
    </source>
</evidence>
<dbReference type="PANTHER" id="PTHR47373">
    <property type="entry name" value="CYSTEINE PROTEINASE INHIBITOR 2"/>
    <property type="match status" value="1"/>
</dbReference>
<gene>
    <name evidence="6" type="primary">LOC104587976</name>
</gene>
<reference evidence="6" key="1">
    <citation type="submission" date="2025-08" db="UniProtKB">
        <authorList>
            <consortium name="RefSeq"/>
        </authorList>
    </citation>
    <scope>IDENTIFICATION</scope>
</reference>
<evidence type="ECO:0000256" key="2">
    <source>
        <dbReference type="ARBA" id="ARBA00022704"/>
    </source>
</evidence>
<dbReference type="OMA" id="GCNDEVQ"/>
<dbReference type="Gene3D" id="3.10.450.10">
    <property type="match status" value="1"/>
</dbReference>
<feature type="domain" description="Cystatin" evidence="4">
    <location>
        <begin position="56"/>
        <end position="160"/>
    </location>
</feature>
<dbReference type="OrthoDB" id="1908104at2759"/>
<proteinExistence type="predicted"/>
<dbReference type="GeneID" id="104587976"/>
<keyword evidence="3" id="KW-0472">Membrane</keyword>
<dbReference type="InParanoid" id="A0A1U7Z0K6"/>
<keyword evidence="2" id="KW-0789">Thiol protease inhibitor</keyword>
<dbReference type="PANTHER" id="PTHR47373:SF1">
    <property type="entry name" value="CYSTEINE PROTEINASE INHIBITOR 2"/>
    <property type="match status" value="1"/>
</dbReference>
<evidence type="ECO:0000313" key="5">
    <source>
        <dbReference type="Proteomes" id="UP000189703"/>
    </source>
</evidence>
<evidence type="ECO:0000256" key="1">
    <source>
        <dbReference type="ARBA" id="ARBA00022690"/>
    </source>
</evidence>
<dbReference type="KEGG" id="nnu:104587976"/>
<keyword evidence="3" id="KW-0812">Transmembrane</keyword>
<feature type="transmembrane region" description="Helical" evidence="3">
    <location>
        <begin position="24"/>
        <end position="48"/>
    </location>
</feature>
<dbReference type="Proteomes" id="UP000189703">
    <property type="component" value="Unplaced"/>
</dbReference>
<dbReference type="SMART" id="SM00043">
    <property type="entry name" value="CY"/>
    <property type="match status" value="1"/>
</dbReference>
<accession>A0A1U7Z0K6</accession>
<dbReference type="InterPro" id="IPR000010">
    <property type="entry name" value="Cystatin_dom"/>
</dbReference>